<dbReference type="OrthoDB" id="673668at2"/>
<dbReference type="EMBL" id="CP042437">
    <property type="protein sequence ID" value="QEC76690.1"/>
    <property type="molecule type" value="Genomic_DNA"/>
</dbReference>
<gene>
    <name evidence="2" type="ORF">FSB76_12285</name>
</gene>
<dbReference type="KEGG" id="mgk:FSB76_12285"/>
<keyword evidence="1" id="KW-0812">Transmembrane</keyword>
<organism evidence="2 3">
    <name type="scientific">Mucilaginibacter ginsenosidivorax</name>
    <dbReference type="NCBI Taxonomy" id="862126"/>
    <lineage>
        <taxon>Bacteria</taxon>
        <taxon>Pseudomonadati</taxon>
        <taxon>Bacteroidota</taxon>
        <taxon>Sphingobacteriia</taxon>
        <taxon>Sphingobacteriales</taxon>
        <taxon>Sphingobacteriaceae</taxon>
        <taxon>Mucilaginibacter</taxon>
    </lineage>
</organism>
<feature type="transmembrane region" description="Helical" evidence="1">
    <location>
        <begin position="6"/>
        <end position="25"/>
    </location>
</feature>
<evidence type="ECO:0000313" key="2">
    <source>
        <dbReference type="EMBL" id="QEC76690.1"/>
    </source>
</evidence>
<name>A0A5B8VYK6_9SPHI</name>
<keyword evidence="3" id="KW-1185">Reference proteome</keyword>
<protein>
    <submittedName>
        <fullName evidence="2">Uncharacterized protein</fullName>
    </submittedName>
</protein>
<dbReference type="RefSeq" id="WP_147053860.1">
    <property type="nucleotide sequence ID" value="NZ_CP042437.1"/>
</dbReference>
<keyword evidence="1" id="KW-0472">Membrane</keyword>
<dbReference type="Proteomes" id="UP000321362">
    <property type="component" value="Chromosome"/>
</dbReference>
<keyword evidence="1" id="KW-1133">Transmembrane helix</keyword>
<feature type="transmembrane region" description="Helical" evidence="1">
    <location>
        <begin position="85"/>
        <end position="105"/>
    </location>
</feature>
<sequence>MKQLLPFIILIVFFIILAVLIIALFNHRLKNRILDAGPLNESSVKFLAQLSGFGTESLKWGIILFFAGIGLVTMQYIPYSAEDSPLPYGVETIFIAAGFLTYYLAIQRKKGRQQ</sequence>
<accession>A0A5B8VYK6</accession>
<dbReference type="AlphaFoldDB" id="A0A5B8VYK6"/>
<feature type="transmembrane region" description="Helical" evidence="1">
    <location>
        <begin position="60"/>
        <end position="79"/>
    </location>
</feature>
<evidence type="ECO:0000313" key="3">
    <source>
        <dbReference type="Proteomes" id="UP000321362"/>
    </source>
</evidence>
<proteinExistence type="predicted"/>
<reference evidence="2 3" key="1">
    <citation type="journal article" date="2013" name="J. Microbiol.">
        <title>Mucilaginibacter ginsenosidivorax sp. nov., with ginsenoside converting activity isolated from sediment.</title>
        <authorList>
            <person name="Kim J.K."/>
            <person name="Choi T.E."/>
            <person name="Liu Q.M."/>
            <person name="Park H.Y."/>
            <person name="Yi T.H."/>
            <person name="Yoon M.H."/>
            <person name="Kim S.C."/>
            <person name="Im W.T."/>
        </authorList>
    </citation>
    <scope>NUCLEOTIDE SEQUENCE [LARGE SCALE GENOMIC DNA]</scope>
    <source>
        <strain evidence="2 3">KHI28</strain>
    </source>
</reference>
<evidence type="ECO:0000256" key="1">
    <source>
        <dbReference type="SAM" id="Phobius"/>
    </source>
</evidence>